<keyword evidence="2" id="KW-1185">Reference proteome</keyword>
<evidence type="ECO:0000313" key="1">
    <source>
        <dbReference type="EMBL" id="MPC16947.1"/>
    </source>
</evidence>
<sequence length="73" mass="8017">MSLITTNKPFVSPWTGSLIKDAMPPGRGMSLEASGLFKGREEAAEEAAREAVAREAQNPCEKLTRPWRIMVSL</sequence>
<protein>
    <submittedName>
        <fullName evidence="1">Uncharacterized protein</fullName>
    </submittedName>
</protein>
<dbReference type="Proteomes" id="UP000324222">
    <property type="component" value="Unassembled WGS sequence"/>
</dbReference>
<gene>
    <name evidence="1" type="ORF">E2C01_009788</name>
</gene>
<dbReference type="AlphaFoldDB" id="A0A5B7D6X0"/>
<organism evidence="1 2">
    <name type="scientific">Portunus trituberculatus</name>
    <name type="common">Swimming crab</name>
    <name type="synonym">Neptunus trituberculatus</name>
    <dbReference type="NCBI Taxonomy" id="210409"/>
    <lineage>
        <taxon>Eukaryota</taxon>
        <taxon>Metazoa</taxon>
        <taxon>Ecdysozoa</taxon>
        <taxon>Arthropoda</taxon>
        <taxon>Crustacea</taxon>
        <taxon>Multicrustacea</taxon>
        <taxon>Malacostraca</taxon>
        <taxon>Eumalacostraca</taxon>
        <taxon>Eucarida</taxon>
        <taxon>Decapoda</taxon>
        <taxon>Pleocyemata</taxon>
        <taxon>Brachyura</taxon>
        <taxon>Eubrachyura</taxon>
        <taxon>Portunoidea</taxon>
        <taxon>Portunidae</taxon>
        <taxon>Portuninae</taxon>
        <taxon>Portunus</taxon>
    </lineage>
</organism>
<reference evidence="1 2" key="1">
    <citation type="submission" date="2019-05" db="EMBL/GenBank/DDBJ databases">
        <title>Another draft genome of Portunus trituberculatus and its Hox gene families provides insights of decapod evolution.</title>
        <authorList>
            <person name="Jeong J.-H."/>
            <person name="Song I."/>
            <person name="Kim S."/>
            <person name="Choi T."/>
            <person name="Kim D."/>
            <person name="Ryu S."/>
            <person name="Kim W."/>
        </authorList>
    </citation>
    <scope>NUCLEOTIDE SEQUENCE [LARGE SCALE GENOMIC DNA]</scope>
    <source>
        <tissue evidence="1">Muscle</tissue>
    </source>
</reference>
<evidence type="ECO:0000313" key="2">
    <source>
        <dbReference type="Proteomes" id="UP000324222"/>
    </source>
</evidence>
<dbReference type="EMBL" id="VSRR010000550">
    <property type="protein sequence ID" value="MPC16947.1"/>
    <property type="molecule type" value="Genomic_DNA"/>
</dbReference>
<comment type="caution">
    <text evidence="1">The sequence shown here is derived from an EMBL/GenBank/DDBJ whole genome shotgun (WGS) entry which is preliminary data.</text>
</comment>
<proteinExistence type="predicted"/>
<name>A0A5B7D6X0_PORTR</name>
<accession>A0A5B7D6X0</accession>